<evidence type="ECO:0000313" key="2">
    <source>
        <dbReference type="Proteomes" id="UP000775872"/>
    </source>
</evidence>
<dbReference type="OrthoDB" id="10261951at2759"/>
<organism evidence="1 2">
    <name type="scientific">Clonostachys solani</name>
    <dbReference type="NCBI Taxonomy" id="160281"/>
    <lineage>
        <taxon>Eukaryota</taxon>
        <taxon>Fungi</taxon>
        <taxon>Dikarya</taxon>
        <taxon>Ascomycota</taxon>
        <taxon>Pezizomycotina</taxon>
        <taxon>Sordariomycetes</taxon>
        <taxon>Hypocreomycetidae</taxon>
        <taxon>Hypocreales</taxon>
        <taxon>Bionectriaceae</taxon>
        <taxon>Clonostachys</taxon>
    </lineage>
</organism>
<accession>A0A9N9W9I2</accession>
<dbReference type="Proteomes" id="UP000775872">
    <property type="component" value="Unassembled WGS sequence"/>
</dbReference>
<sequence length="241" mass="26603">MATQSRVEPARPEPLRIFSPEPLPPNLITRVDKERSNGYYGAFDANLLATKAAELIALLVEALSRLLTQAEADCVAEAVAGQKNASAQIAHSCWLCIRMTLPTDAWVVPRWHTDGRMFDCACPDSTAPHSKYAFSILGPSTRAILTNPGAHKILHSPSPSGRPWETNDPDPELAEALESYPQAAIEPGQMIRFSWAEEDSPIHSEPDSTNAHRVFVSILFGSESELRDMCDFREETYGAWN</sequence>
<dbReference type="EMBL" id="CABFOC020000013">
    <property type="protein sequence ID" value="CAH0045955.1"/>
    <property type="molecule type" value="Genomic_DNA"/>
</dbReference>
<evidence type="ECO:0000313" key="1">
    <source>
        <dbReference type="EMBL" id="CAH0045955.1"/>
    </source>
</evidence>
<reference evidence="1" key="1">
    <citation type="submission" date="2021-10" db="EMBL/GenBank/DDBJ databases">
        <authorList>
            <person name="Piombo E."/>
        </authorList>
    </citation>
    <scope>NUCLEOTIDE SEQUENCE</scope>
</reference>
<proteinExistence type="predicted"/>
<keyword evidence="2" id="KW-1185">Reference proteome</keyword>
<gene>
    <name evidence="1" type="ORF">CSOL1703_00012588</name>
</gene>
<comment type="caution">
    <text evidence="1">The sequence shown here is derived from an EMBL/GenBank/DDBJ whole genome shotgun (WGS) entry which is preliminary data.</text>
</comment>
<protein>
    <submittedName>
        <fullName evidence="1">Uncharacterized protein</fullName>
    </submittedName>
</protein>
<name>A0A9N9W9I2_9HYPO</name>
<dbReference type="AlphaFoldDB" id="A0A9N9W9I2"/>